<dbReference type="InterPro" id="IPR051706">
    <property type="entry name" value="Glycosyltransferase_domain"/>
</dbReference>
<organism evidence="4 5">
    <name type="scientific">Chaetoceros tenuissimus</name>
    <dbReference type="NCBI Taxonomy" id="426638"/>
    <lineage>
        <taxon>Eukaryota</taxon>
        <taxon>Sar</taxon>
        <taxon>Stramenopiles</taxon>
        <taxon>Ochrophyta</taxon>
        <taxon>Bacillariophyta</taxon>
        <taxon>Coscinodiscophyceae</taxon>
        <taxon>Chaetocerotophycidae</taxon>
        <taxon>Chaetocerotales</taxon>
        <taxon>Chaetocerotaceae</taxon>
        <taxon>Chaetoceros</taxon>
    </lineage>
</organism>
<dbReference type="InterPro" id="IPR007577">
    <property type="entry name" value="GlycoTrfase_DXD_sugar-bd_CS"/>
</dbReference>
<dbReference type="PANTHER" id="PTHR32385">
    <property type="entry name" value="MANNOSYL PHOSPHORYLINOSITOL CERAMIDE SYNTHASE"/>
    <property type="match status" value="1"/>
</dbReference>
<gene>
    <name evidence="4" type="ORF">CTEN210_18519</name>
</gene>
<dbReference type="GO" id="GO:0000030">
    <property type="term" value="F:mannosyltransferase activity"/>
    <property type="evidence" value="ECO:0007669"/>
    <property type="project" value="TreeGrafter"/>
</dbReference>
<evidence type="ECO:0000313" key="5">
    <source>
        <dbReference type="Proteomes" id="UP001054902"/>
    </source>
</evidence>
<feature type="coiled-coil region" evidence="2">
    <location>
        <begin position="102"/>
        <end position="129"/>
    </location>
</feature>
<evidence type="ECO:0000256" key="3">
    <source>
        <dbReference type="SAM" id="MobiDB-lite"/>
    </source>
</evidence>
<keyword evidence="2" id="KW-0175">Coiled coil</keyword>
<evidence type="ECO:0000256" key="1">
    <source>
        <dbReference type="ARBA" id="ARBA00022679"/>
    </source>
</evidence>
<dbReference type="SUPFAM" id="SSF53448">
    <property type="entry name" value="Nucleotide-diphospho-sugar transferases"/>
    <property type="match status" value="1"/>
</dbReference>
<dbReference type="GO" id="GO:0016020">
    <property type="term" value="C:membrane"/>
    <property type="evidence" value="ECO:0007669"/>
    <property type="project" value="GOC"/>
</dbReference>
<keyword evidence="1" id="KW-0808">Transferase</keyword>
<dbReference type="EMBL" id="BLLK01000076">
    <property type="protein sequence ID" value="GFH62043.1"/>
    <property type="molecule type" value="Genomic_DNA"/>
</dbReference>
<dbReference type="PANTHER" id="PTHR32385:SF15">
    <property type="entry name" value="INOSITOL PHOSPHOCERAMIDE MANNOSYLTRANSFERASE 1"/>
    <property type="match status" value="1"/>
</dbReference>
<protein>
    <submittedName>
        <fullName evidence="4">Uncharacterized protein</fullName>
    </submittedName>
</protein>
<dbReference type="GO" id="GO:0051999">
    <property type="term" value="P:mannosyl-inositol phosphorylceramide biosynthetic process"/>
    <property type="evidence" value="ECO:0007669"/>
    <property type="project" value="TreeGrafter"/>
</dbReference>
<sequence length="444" mass="49726">MVSIKKRFTTLSVSALLVISYLVFTCITIHGECKDVLDIELFCKSVRGREVTLNELLEKIESSFSDMNTKQLNKIESSIAAMNTKQLNKTESSIAAMNTKQLNKIEASIADMKQQLNDSELEEHDLAEEKMQIKNHMDCEGFPSWPLIEEALLYDDTVGAPKCHDSRNSPHPWVLHQSSAPDRRPSRAEVEVVLANLPPGTGYKWHSDADICAFMRTQPLRFQALYNALPRTPHKVDLWRYLFLYKNGGIYLDDDAVILTPFNASFVDSIDSVYMTQGNSQKAMGTDDDTEKKPFGLTIYNGFLISRPCNHVLLSVAERMVHIGPVGNRVKMTWEKYGAHPSLINWYNLKLLAMAIAERAPNDLGTDAKCSTGVGKCLLFQNTSSQNTPKFTNGRPVVLYKDDHNWTTAVFDSPFSKPPVAQVGDDNRNGAGGDDPYPNTPWKG</sequence>
<dbReference type="Pfam" id="PF04488">
    <property type="entry name" value="Gly_transf_sug"/>
    <property type="match status" value="1"/>
</dbReference>
<name>A0AAD3HGD5_9STRA</name>
<evidence type="ECO:0000313" key="4">
    <source>
        <dbReference type="EMBL" id="GFH62043.1"/>
    </source>
</evidence>
<keyword evidence="5" id="KW-1185">Reference proteome</keyword>
<dbReference type="AlphaFoldDB" id="A0AAD3HGD5"/>
<comment type="caution">
    <text evidence="4">The sequence shown here is derived from an EMBL/GenBank/DDBJ whole genome shotgun (WGS) entry which is preliminary data.</text>
</comment>
<feature type="region of interest" description="Disordered" evidence="3">
    <location>
        <begin position="411"/>
        <end position="444"/>
    </location>
</feature>
<reference evidence="4 5" key="1">
    <citation type="journal article" date="2021" name="Sci. Rep.">
        <title>The genome of the diatom Chaetoceros tenuissimus carries an ancient integrated fragment of an extant virus.</title>
        <authorList>
            <person name="Hongo Y."/>
            <person name="Kimura K."/>
            <person name="Takaki Y."/>
            <person name="Yoshida Y."/>
            <person name="Baba S."/>
            <person name="Kobayashi G."/>
            <person name="Nagasaki K."/>
            <person name="Hano T."/>
            <person name="Tomaru Y."/>
        </authorList>
    </citation>
    <scope>NUCLEOTIDE SEQUENCE [LARGE SCALE GENOMIC DNA]</scope>
    <source>
        <strain evidence="4 5">NIES-3715</strain>
    </source>
</reference>
<proteinExistence type="predicted"/>
<evidence type="ECO:0000256" key="2">
    <source>
        <dbReference type="SAM" id="Coils"/>
    </source>
</evidence>
<accession>A0AAD3HGD5</accession>
<dbReference type="Proteomes" id="UP001054902">
    <property type="component" value="Unassembled WGS sequence"/>
</dbReference>
<dbReference type="Gene3D" id="3.90.550.20">
    <property type="match status" value="1"/>
</dbReference>
<dbReference type="InterPro" id="IPR029044">
    <property type="entry name" value="Nucleotide-diphossugar_trans"/>
</dbReference>